<dbReference type="PROSITE" id="PS51456">
    <property type="entry name" value="MYOSIN_MOTOR"/>
    <property type="match status" value="1"/>
</dbReference>
<evidence type="ECO:0000256" key="8">
    <source>
        <dbReference type="ARBA" id="ARBA00023123"/>
    </source>
</evidence>
<feature type="domain" description="MyTH4" evidence="17">
    <location>
        <begin position="983"/>
        <end position="1202"/>
    </location>
</feature>
<dbReference type="SUPFAM" id="SSF54236">
    <property type="entry name" value="Ubiquitin-like"/>
    <property type="match status" value="2"/>
</dbReference>
<proteinExistence type="inferred from homology"/>
<keyword evidence="6 12" id="KW-0547">Nucleotide-binding</keyword>
<dbReference type="Pfam" id="PF21998">
    <property type="entry name" value="FERM_C1_MyoVII"/>
    <property type="match status" value="1"/>
</dbReference>
<dbReference type="Ensembl" id="ENSOTST00005098587.2">
    <property type="protein sequence ID" value="ENSOTSP00005090835.2"/>
    <property type="gene ID" value="ENSOTSG00005071929.1"/>
</dbReference>
<name>A0A8C8J8F3_ONCTS</name>
<dbReference type="Gene3D" id="1.20.120.720">
    <property type="entry name" value="Myosin VI head, motor domain, U50 subdomain"/>
    <property type="match status" value="1"/>
</dbReference>
<dbReference type="InterPro" id="IPR011993">
    <property type="entry name" value="PH-like_dom_sf"/>
</dbReference>
<dbReference type="GO" id="GO:0016459">
    <property type="term" value="C:myosin complex"/>
    <property type="evidence" value="ECO:0007669"/>
    <property type="project" value="UniProtKB-KW"/>
</dbReference>
<dbReference type="Pfam" id="PF21989">
    <property type="entry name" value="RA_2"/>
    <property type="match status" value="2"/>
</dbReference>
<dbReference type="Gene3D" id="1.20.80.10">
    <property type="match status" value="2"/>
</dbReference>
<evidence type="ECO:0000259" key="15">
    <source>
        <dbReference type="PROSITE" id="PS50002"/>
    </source>
</evidence>
<feature type="domain" description="MyTH4" evidence="17">
    <location>
        <begin position="1644"/>
        <end position="1790"/>
    </location>
</feature>
<dbReference type="PROSITE" id="PS50002">
    <property type="entry name" value="SH3"/>
    <property type="match status" value="1"/>
</dbReference>
<dbReference type="Gene3D" id="1.20.5.190">
    <property type="match status" value="2"/>
</dbReference>
<dbReference type="InterPro" id="IPR019748">
    <property type="entry name" value="FERM_central"/>
</dbReference>
<dbReference type="InterPro" id="IPR002404">
    <property type="entry name" value="IRS_PTB"/>
</dbReference>
<dbReference type="SMART" id="SM00015">
    <property type="entry name" value="IQ"/>
    <property type="match status" value="4"/>
</dbReference>
<evidence type="ECO:0000259" key="18">
    <source>
        <dbReference type="PROSITE" id="PS51456"/>
    </source>
</evidence>
<keyword evidence="4" id="KW-0963">Cytoplasm</keyword>
<dbReference type="SMART" id="SM00295">
    <property type="entry name" value="B41"/>
    <property type="match status" value="2"/>
</dbReference>
<dbReference type="PROSITE" id="PS01179">
    <property type="entry name" value="PID"/>
    <property type="match status" value="1"/>
</dbReference>
<comment type="subcellular location">
    <subcellularLocation>
        <location evidence="1">Cytoplasm</location>
    </subcellularLocation>
</comment>
<dbReference type="CDD" id="cd23767">
    <property type="entry name" value="IQCD"/>
    <property type="match status" value="1"/>
</dbReference>
<reference evidence="19" key="1">
    <citation type="submission" date="2025-08" db="UniProtKB">
        <authorList>
            <consortium name="Ensembl"/>
        </authorList>
    </citation>
    <scope>IDENTIFICATION</scope>
</reference>
<keyword evidence="10 12" id="KW-0009">Actin-binding</keyword>
<dbReference type="Pfam" id="PF02174">
    <property type="entry name" value="IRS"/>
    <property type="match status" value="1"/>
</dbReference>
<dbReference type="GeneTree" id="ENSGT00940000157247"/>
<dbReference type="PROSITE" id="PS50096">
    <property type="entry name" value="IQ"/>
    <property type="match status" value="4"/>
</dbReference>
<dbReference type="InterPro" id="IPR000857">
    <property type="entry name" value="MyTH4_dom"/>
</dbReference>
<dbReference type="CDD" id="cd01381">
    <property type="entry name" value="MYSc_Myo7"/>
    <property type="match status" value="1"/>
</dbReference>
<feature type="coiled-coil region" evidence="13">
    <location>
        <begin position="853"/>
        <end position="883"/>
    </location>
</feature>
<evidence type="ECO:0000256" key="5">
    <source>
        <dbReference type="ARBA" id="ARBA00022737"/>
    </source>
</evidence>
<keyword evidence="7 12" id="KW-0067">ATP-binding</keyword>
<dbReference type="InterPro" id="IPR035963">
    <property type="entry name" value="FERM_2"/>
</dbReference>
<dbReference type="GO" id="GO:0005524">
    <property type="term" value="F:ATP binding"/>
    <property type="evidence" value="ECO:0007669"/>
    <property type="project" value="UniProtKB-UniRule"/>
</dbReference>
<dbReference type="PANTHER" id="PTHR22692:SF24">
    <property type="entry name" value="MYOSIN VIIB"/>
    <property type="match status" value="1"/>
</dbReference>
<dbReference type="InterPro" id="IPR057130">
    <property type="entry name" value="Myosin_VII_N"/>
</dbReference>
<evidence type="ECO:0000259" key="14">
    <source>
        <dbReference type="PROSITE" id="PS01179"/>
    </source>
</evidence>
<keyword evidence="3 11" id="KW-0728">SH3 domain</keyword>
<keyword evidence="20" id="KW-1185">Reference proteome</keyword>
<evidence type="ECO:0000256" key="9">
    <source>
        <dbReference type="ARBA" id="ARBA00023175"/>
    </source>
</evidence>
<dbReference type="SUPFAM" id="SSF50729">
    <property type="entry name" value="PH domain-like"/>
    <property type="match status" value="1"/>
</dbReference>
<dbReference type="Gene3D" id="3.40.850.10">
    <property type="entry name" value="Kinesin motor domain"/>
    <property type="match status" value="1"/>
</dbReference>
<dbReference type="PROSITE" id="PS51016">
    <property type="entry name" value="MYTH4"/>
    <property type="match status" value="2"/>
</dbReference>
<dbReference type="InterPro" id="IPR041794">
    <property type="entry name" value="MyoVII_FERM_C2"/>
</dbReference>
<dbReference type="Gene3D" id="2.30.30.40">
    <property type="entry name" value="SH3 Domains"/>
    <property type="match status" value="1"/>
</dbReference>
<keyword evidence="8 12" id="KW-0518">Myosin</keyword>
<evidence type="ECO:0000256" key="3">
    <source>
        <dbReference type="ARBA" id="ARBA00022443"/>
    </source>
</evidence>
<evidence type="ECO:0000256" key="1">
    <source>
        <dbReference type="ARBA" id="ARBA00004496"/>
    </source>
</evidence>
<dbReference type="Gene3D" id="2.30.29.30">
    <property type="entry name" value="Pleckstrin-homology domain (PH domain)/Phosphotyrosine-binding domain (PTB)"/>
    <property type="match status" value="2"/>
</dbReference>
<dbReference type="GO" id="GO:0120025">
    <property type="term" value="C:plasma membrane bounded cell projection"/>
    <property type="evidence" value="ECO:0007669"/>
    <property type="project" value="UniProtKB-ARBA"/>
</dbReference>
<evidence type="ECO:0000313" key="20">
    <source>
        <dbReference type="Proteomes" id="UP000694402"/>
    </source>
</evidence>
<dbReference type="Gene3D" id="1.25.40.530">
    <property type="entry name" value="MyTH4 domain"/>
    <property type="match status" value="2"/>
</dbReference>
<dbReference type="PROSITE" id="PS50057">
    <property type="entry name" value="FERM_3"/>
    <property type="match status" value="2"/>
</dbReference>
<reference evidence="19" key="2">
    <citation type="submission" date="2025-09" db="UniProtKB">
        <authorList>
            <consortium name="Ensembl"/>
        </authorList>
    </citation>
    <scope>IDENTIFICATION</scope>
</reference>
<dbReference type="FunFam" id="1.10.10.820:FF:000001">
    <property type="entry name" value="Myosin heavy chain"/>
    <property type="match status" value="1"/>
</dbReference>
<dbReference type="GO" id="GO:0003779">
    <property type="term" value="F:actin binding"/>
    <property type="evidence" value="ECO:0007669"/>
    <property type="project" value="UniProtKB-KW"/>
</dbReference>
<dbReference type="Pfam" id="PF00612">
    <property type="entry name" value="IQ"/>
    <property type="match status" value="4"/>
</dbReference>
<dbReference type="InterPro" id="IPR000048">
    <property type="entry name" value="IQ_motif_EF-hand-BS"/>
</dbReference>
<protein>
    <submittedName>
        <fullName evidence="19">Uncharacterized protein</fullName>
    </submittedName>
</protein>
<dbReference type="InterPro" id="IPR051567">
    <property type="entry name" value="Unconventional_Myosin_ATPase"/>
</dbReference>
<sequence>MVVLRKGEWVWVDSGQGVAIGAEVKLTDTGKLQLFDDEGKHEINKKKEDGFRPMHPTSVNGVDDMIRLGDLNEAGLLRNLLVRHKDGIIYTYTGSILVAVNPYQLLPLYTTEQVHLYTDRRLGELPPHVFAIADSCFFNMRRNKKDQCCVISGESGAGKTESTKLMLQFLAAVSGQHSWIEQQILEANPILEAFGNAKTIRNDNSSRFGKYIDINFTKGGAIEGAKIEQYLLEKSRVCRQAPEERNYHIFYCMLMGMPAEQKKILSLGNASEYNYLTMGNCTSCDGRDDIKEYTHFRSAMKILMFSENDSWEINKLLAAILHLGNVHFEATILNNLESCDVMTSHHFNMAVKLLEVDPKALEKSLTQRSFMTSRESVAKPLTSAQAMDGKDAFVKAIYGRLFVWVVGKINKAVFKSPPEDTTYVRQSIGLLDIFGFENFNKNSFEQLCINFANEQLQQFFVKHVFKLEQDEYARENIVWKHIEYNDNQRTLDVLANKSLNILALIDEESNFPKGTDTTMINKMNQVHGKGDVYVPPKNNHDTQFGIQHFAGVVHYDSKGFLEKNRDALSTDLIQLVEKSSNKMLKQAFQNELSSNGEIASANPKMTITPKNSLRQQTVDAKKRAPTLSGQFRQSLDALMKTLTACQPYFIRCIKPNDFKKPMLFDRDLCMRQLRYSGMMETIRIRKAGYPIRYTFDEFLERYRVLLKSSLCDPKVVRRNVAVYIVVVVIVVDFHDTMLELERMKELNEKALLIQRVLRGYKYRRQFLRQRSSALVIQKNWRGYKGRKLYRLGFARLQAKVRARQLQHHYQQKRVAAVRLQAQTRGYLARKEWQRKRRAVILLQTNTRGMLARKQVKKMQRDRREEELAALERQRRLNQVLQQKKEKEASTQSESITAQEMVDDIFGFLPNMVGGQEGQAPAGFKVKDLSNRCSKMYCGKILSVQYHLRTTKGRHPEEDYDDLDEYSFSKFASMYFQGAATPTHVRQRLRQPLLYHEDEGDVVASMTVWWIILRFMGDLPEGLRGSNMVNNSLDPDLALRQDRRLSHMVGLDQGSTFTNMLSGSRKTSSIPEEPPTVQTISEEDEILVGEGPTLDRPMTALEKLHSIVGYAIVRRDLRYEIYCQICKQLQENGNRSSFYRGWILLSICLGIFPPTERFIKFLQSFIRFGPMGYAPYCAKRLRRTVANGVRGEPPSWLELEATKSKKPIAVSVTLMDSRTISLPVDSSSTSKEICQLLSEKVSLKDTFGFSLYVAIYEKVWSLGSGREHVMDAISQCEQEVKRKGGQEQHAPWRLYYRKEIFTPWHDCKEDSVSTDLIYRQIIRGLRFGEYKCDKDDDIVQLSAKHFYVQYGSDCSLDNAKTVVQDCINSSLLEAKTQDKWLQMVSTAHAQGPYINSRQKAAGVKTEVVDYARQKWPLFFSRFFEATKLSGPALPKNKFIVAINWTGITFLDEKERRLLQLSYPEVTGVNTMRYSSSVSLLTLKGDFSLNAVMAGNIAELVHMFLGGLRERSLYTVALQEVNQDDPTFLSFKKGELIVLIKDDELTVGRGWIKGKNERTGKTGAVPTDAILVLPTLTKPTNESLLNLSPDQRKSIMAANQKETGTVERVAPVSLKEFSYEYFRQPIKDVNRQVISKNVAPERLWVKSREPIKQPLLKKLAGNSELILDLCLPILKYMGDYPTKQIQSPLELTDQIFGPATKDEALRDEIYCQIMKQMTSNNNRFSLEQGWQLLWLCCGLFPPSQSLLKHTQRFLESRRREPLAPDCLQRLQGSLRIEPRKLPPHQVEIDAIQQNSTQIFHKVHFPNDMEEIFEVNTSTRIRDLCQTISTKLQLVSSDGFSIFVKTPDKVLSLNDSDYFFDSLRQITDWSKKAKSVKEGPMNMSYLVFFMRKLWFNVSPGRDLEADLIFHYPQELPKYLRGYHLCTKEDMVNIGALLFRVKFNNDKSQFVLIPKMLKDLVPNDMLKAMSATDWQKNIVAAYNKQASMTSEEASLAFLKVVCRWPTFGCAFFEVKQTSDPNFPDIVRIAISKQGVSIIHPKTKDVLATHPFNRIANWCSGSTYFHITVGNLVKGNKILCETSLGYKMDDLLTSYVNMYLNERKAVRTRNQRYNE</sequence>
<dbReference type="InterPro" id="IPR041793">
    <property type="entry name" value="MyoVII_FERM_C1"/>
</dbReference>
<dbReference type="Pfam" id="PF00784">
    <property type="entry name" value="MyTH4"/>
    <property type="match status" value="2"/>
</dbReference>
<dbReference type="InterPro" id="IPR036028">
    <property type="entry name" value="SH3-like_dom_sf"/>
</dbReference>
<dbReference type="SMART" id="SM00139">
    <property type="entry name" value="MyTH4"/>
    <property type="match status" value="2"/>
</dbReference>
<evidence type="ECO:0000313" key="19">
    <source>
        <dbReference type="Ensembl" id="ENSOTSP00005090835.2"/>
    </source>
</evidence>
<dbReference type="InterPro" id="IPR036961">
    <property type="entry name" value="Kinesin_motor_dom_sf"/>
</dbReference>
<dbReference type="CDD" id="cd13199">
    <property type="entry name" value="FERM_C2_MyoVII"/>
    <property type="match status" value="1"/>
</dbReference>
<dbReference type="Proteomes" id="UP000694402">
    <property type="component" value="Unassembled WGS sequence"/>
</dbReference>
<dbReference type="InterPro" id="IPR001452">
    <property type="entry name" value="SH3_domain"/>
</dbReference>
<dbReference type="SUPFAM" id="SSF52540">
    <property type="entry name" value="P-loop containing nucleoside triphosphate hydrolases"/>
    <property type="match status" value="2"/>
</dbReference>
<dbReference type="Gene3D" id="1.20.58.530">
    <property type="match status" value="1"/>
</dbReference>
<dbReference type="SMART" id="SM00242">
    <property type="entry name" value="MYSc"/>
    <property type="match status" value="1"/>
</dbReference>
<accession>A0A8C8J8F3</accession>
<feature type="region of interest" description="Actin-binding" evidence="12">
    <location>
        <begin position="635"/>
        <end position="657"/>
    </location>
</feature>
<feature type="domain" description="FERM" evidence="16">
    <location>
        <begin position="1207"/>
        <end position="1510"/>
    </location>
</feature>
<dbReference type="CDD" id="cd13198">
    <property type="entry name" value="FERM_C1_MyoVII"/>
    <property type="match status" value="1"/>
</dbReference>
<evidence type="ECO:0000256" key="10">
    <source>
        <dbReference type="ARBA" id="ARBA00023203"/>
    </source>
</evidence>
<dbReference type="CDD" id="cd14473">
    <property type="entry name" value="FERM_B-lobe"/>
    <property type="match status" value="2"/>
</dbReference>
<evidence type="ECO:0000256" key="2">
    <source>
        <dbReference type="ARBA" id="ARBA00008314"/>
    </source>
</evidence>
<dbReference type="SUPFAM" id="SSF50044">
    <property type="entry name" value="SH3-domain"/>
    <property type="match status" value="1"/>
</dbReference>
<dbReference type="InterPro" id="IPR038185">
    <property type="entry name" value="MyTH4_dom_sf"/>
</dbReference>
<dbReference type="InterPro" id="IPR014352">
    <property type="entry name" value="FERM/acyl-CoA-bd_prot_sf"/>
</dbReference>
<dbReference type="Pfam" id="PF00063">
    <property type="entry name" value="Myosin_head"/>
    <property type="match status" value="1"/>
</dbReference>
<dbReference type="GO" id="GO:0003774">
    <property type="term" value="F:cytoskeletal motor activity"/>
    <property type="evidence" value="ECO:0007669"/>
    <property type="project" value="UniProtKB-UniRule"/>
</dbReference>
<evidence type="ECO:0000259" key="16">
    <source>
        <dbReference type="PROSITE" id="PS50057"/>
    </source>
</evidence>
<organism evidence="19 20">
    <name type="scientific">Oncorhynchus tshawytscha</name>
    <name type="common">Chinook salmon</name>
    <name type="synonym">Salmo tshawytscha</name>
    <dbReference type="NCBI Taxonomy" id="74940"/>
    <lineage>
        <taxon>Eukaryota</taxon>
        <taxon>Metazoa</taxon>
        <taxon>Chordata</taxon>
        <taxon>Craniata</taxon>
        <taxon>Vertebrata</taxon>
        <taxon>Euteleostomi</taxon>
        <taxon>Actinopterygii</taxon>
        <taxon>Neopterygii</taxon>
        <taxon>Teleostei</taxon>
        <taxon>Protacanthopterygii</taxon>
        <taxon>Salmoniformes</taxon>
        <taxon>Salmonidae</taxon>
        <taxon>Salmoninae</taxon>
        <taxon>Oncorhynchus</taxon>
    </lineage>
</organism>
<dbReference type="GO" id="GO:0005737">
    <property type="term" value="C:cytoplasm"/>
    <property type="evidence" value="ECO:0007669"/>
    <property type="project" value="UniProtKB-SubCell"/>
</dbReference>
<keyword evidence="9 12" id="KW-0505">Motor protein</keyword>
<feature type="domain" description="FERM" evidence="16">
    <location>
        <begin position="1796"/>
        <end position="2098"/>
    </location>
</feature>
<dbReference type="SMART" id="SM00326">
    <property type="entry name" value="SH3"/>
    <property type="match status" value="1"/>
</dbReference>
<evidence type="ECO:0000256" key="12">
    <source>
        <dbReference type="PROSITE-ProRule" id="PRU00782"/>
    </source>
</evidence>
<evidence type="ECO:0000256" key="6">
    <source>
        <dbReference type="ARBA" id="ARBA00022741"/>
    </source>
</evidence>
<dbReference type="PRINTS" id="PR00193">
    <property type="entry name" value="MYOSINHEAVY"/>
</dbReference>
<evidence type="ECO:0000259" key="17">
    <source>
        <dbReference type="PROSITE" id="PS51016"/>
    </source>
</evidence>
<dbReference type="Gene3D" id="3.10.20.90">
    <property type="entry name" value="Phosphatidylinositol 3-kinase Catalytic Subunit, Chain A, domain 1"/>
    <property type="match status" value="2"/>
</dbReference>
<dbReference type="Gene3D" id="1.10.10.820">
    <property type="match status" value="1"/>
</dbReference>
<dbReference type="InterPro" id="IPR027417">
    <property type="entry name" value="P-loop_NTPase"/>
</dbReference>
<dbReference type="InterPro" id="IPR006020">
    <property type="entry name" value="PTB/PI_dom"/>
</dbReference>
<dbReference type="SUPFAM" id="SSF47031">
    <property type="entry name" value="Second domain of FERM"/>
    <property type="match status" value="2"/>
</dbReference>
<feature type="binding site" evidence="12">
    <location>
        <begin position="153"/>
        <end position="160"/>
    </location>
    <ligand>
        <name>ATP</name>
        <dbReference type="ChEBI" id="CHEBI:30616"/>
    </ligand>
</feature>
<evidence type="ECO:0000256" key="13">
    <source>
        <dbReference type="SAM" id="Coils"/>
    </source>
</evidence>
<dbReference type="InterPro" id="IPR000299">
    <property type="entry name" value="FERM_domain"/>
</dbReference>
<dbReference type="InterPro" id="IPR001609">
    <property type="entry name" value="Myosin_head_motor_dom-like"/>
</dbReference>
<dbReference type="InterPro" id="IPR019749">
    <property type="entry name" value="Band_41_domain"/>
</dbReference>
<dbReference type="InterPro" id="IPR029071">
    <property type="entry name" value="Ubiquitin-like_domsf"/>
</dbReference>
<keyword evidence="5" id="KW-0677">Repeat</keyword>
<comment type="similarity">
    <text evidence="2 12">Belongs to the TRAFAC class myosin-kinesin ATPase superfamily. Myosin family.</text>
</comment>
<dbReference type="PANTHER" id="PTHR22692">
    <property type="entry name" value="MYOSIN VII, XV"/>
    <property type="match status" value="1"/>
</dbReference>
<dbReference type="Pfam" id="PF07653">
    <property type="entry name" value="SH3_2"/>
    <property type="match status" value="1"/>
</dbReference>
<evidence type="ECO:0000256" key="4">
    <source>
        <dbReference type="ARBA" id="ARBA00022490"/>
    </source>
</evidence>
<dbReference type="Pfam" id="PF24123">
    <property type="entry name" value="Myosin_VII_N"/>
    <property type="match status" value="1"/>
</dbReference>
<evidence type="ECO:0000256" key="11">
    <source>
        <dbReference type="PROSITE-ProRule" id="PRU00192"/>
    </source>
</evidence>
<dbReference type="CDD" id="cd17092">
    <property type="entry name" value="FERM1_F1_Myosin-VII"/>
    <property type="match status" value="1"/>
</dbReference>
<feature type="domain" description="SH3" evidence="15">
    <location>
        <begin position="1508"/>
        <end position="1573"/>
    </location>
</feature>
<feature type="domain" description="Myosin motor" evidence="18">
    <location>
        <begin position="60"/>
        <end position="765"/>
    </location>
</feature>
<keyword evidence="13" id="KW-0175">Coiled coil</keyword>
<feature type="domain" description="PID" evidence="14">
    <location>
        <begin position="2022"/>
        <end position="2051"/>
    </location>
</feature>
<evidence type="ECO:0000256" key="7">
    <source>
        <dbReference type="ARBA" id="ARBA00022840"/>
    </source>
</evidence>
<dbReference type="CDD" id="cd17093">
    <property type="entry name" value="FERM2_F1_Myosin-VII"/>
    <property type="match status" value="1"/>
</dbReference>
<dbReference type="InterPro" id="IPR036106">
    <property type="entry name" value="MYSc_Myo7"/>
</dbReference>